<dbReference type="Proteomes" id="UP000636888">
    <property type="component" value="Unassembled WGS sequence"/>
</dbReference>
<organism evidence="5 6">
    <name type="scientific">Geomesophilobacter sediminis</name>
    <dbReference type="NCBI Taxonomy" id="2798584"/>
    <lineage>
        <taxon>Bacteria</taxon>
        <taxon>Pseudomonadati</taxon>
        <taxon>Thermodesulfobacteriota</taxon>
        <taxon>Desulfuromonadia</taxon>
        <taxon>Geobacterales</taxon>
        <taxon>Geobacteraceae</taxon>
        <taxon>Geomesophilobacter</taxon>
    </lineage>
</organism>
<evidence type="ECO:0000313" key="5">
    <source>
        <dbReference type="EMBL" id="MBJ6726089.1"/>
    </source>
</evidence>
<keyword evidence="6" id="KW-1185">Reference proteome</keyword>
<proteinExistence type="predicted"/>
<evidence type="ECO:0000256" key="2">
    <source>
        <dbReference type="ARBA" id="ARBA00038825"/>
    </source>
</evidence>
<gene>
    <name evidence="5" type="ORF">JFN93_15330</name>
</gene>
<dbReference type="PANTHER" id="PTHR10668:SF105">
    <property type="entry name" value="DEHYDROGENASE-RELATED"/>
    <property type="match status" value="1"/>
</dbReference>
<sequence>MNKETEIIVAGSGPNGLAAAILLAAEGYPVTVLEAADTVGGGTRTQELTLPGFRHDVCSAIHPLGAASPFLSRLPLAEYGLEWIYPEAALAHPFDDGTAALLYQDLKQTAGSLDPSDRRPYQQLMEPLLGSWEELAEEVLAPIHFPKHPLVMARFGTLALRSATGLARSQFRGERAAALFAGLSAHSFLPLERPGSAAFGLILGLLGHVNGWPVAKGGSAAIPTALVAHLESLGGRIRTATPLRSVENCSPNAVFILDLTPRQALKIAGSRFDAEYRRRLEEYRYGPGIFKIDWALSGPIPWTAPGCRRAATVHLGGTLDEIAASEREVWQGKPPERPFVLVAQQSVCDPTRAPEGKHTGWAYCHVPNGSIFDMTDRIEAQIERFAPGFADLILARNTRDTAEIEAYNENFVGGDINGGVQDLGQIVARPVPGLHPYATSDRNIFLCSASTPPGGGVHGMCGYHAARCALERLRHG</sequence>
<name>A0A8J7LVY2_9BACT</name>
<dbReference type="InterPro" id="IPR002937">
    <property type="entry name" value="Amino_oxidase"/>
</dbReference>
<protein>
    <recommendedName>
        <fullName evidence="3">Pyridine nucleotide-disulfide oxidoreductase domain-containing protein 2</fullName>
    </recommendedName>
</protein>
<comment type="caution">
    <text evidence="5">The sequence shown here is derived from an EMBL/GenBank/DDBJ whole genome shotgun (WGS) entry which is preliminary data.</text>
</comment>
<dbReference type="GO" id="GO:0016491">
    <property type="term" value="F:oxidoreductase activity"/>
    <property type="evidence" value="ECO:0007669"/>
    <property type="project" value="InterPro"/>
</dbReference>
<reference evidence="5" key="1">
    <citation type="submission" date="2020-12" db="EMBL/GenBank/DDBJ databases">
        <title>Geomonas sp. Red875, isolated from river sediment.</title>
        <authorList>
            <person name="Xu Z."/>
            <person name="Zhang Z."/>
            <person name="Masuda Y."/>
            <person name="Itoh H."/>
            <person name="Senoo K."/>
        </authorList>
    </citation>
    <scope>NUCLEOTIDE SEQUENCE</scope>
    <source>
        <strain evidence="5">Red875</strain>
    </source>
</reference>
<dbReference type="AlphaFoldDB" id="A0A8J7LVY2"/>
<dbReference type="SUPFAM" id="SSF51905">
    <property type="entry name" value="FAD/NAD(P)-binding domain"/>
    <property type="match status" value="1"/>
</dbReference>
<evidence type="ECO:0000259" key="4">
    <source>
        <dbReference type="Pfam" id="PF01593"/>
    </source>
</evidence>
<dbReference type="EMBL" id="JAEMHM010000012">
    <property type="protein sequence ID" value="MBJ6726089.1"/>
    <property type="molecule type" value="Genomic_DNA"/>
</dbReference>
<comment type="function">
    <text evidence="1">Probable oxidoreductase that may play a role as regulator of mitochondrial function.</text>
</comment>
<dbReference type="Pfam" id="PF01593">
    <property type="entry name" value="Amino_oxidase"/>
    <property type="match status" value="1"/>
</dbReference>
<evidence type="ECO:0000313" key="6">
    <source>
        <dbReference type="Proteomes" id="UP000636888"/>
    </source>
</evidence>
<comment type="subunit">
    <text evidence="2">Interacts with COX5B; this interaction may contribute to localize PYROXD2 to the inner face of the inner mitochondrial membrane.</text>
</comment>
<dbReference type="Gene3D" id="3.50.50.60">
    <property type="entry name" value="FAD/NAD(P)-binding domain"/>
    <property type="match status" value="1"/>
</dbReference>
<evidence type="ECO:0000256" key="1">
    <source>
        <dbReference type="ARBA" id="ARBA00037217"/>
    </source>
</evidence>
<dbReference type="PANTHER" id="PTHR10668">
    <property type="entry name" value="PHYTOENE DEHYDROGENASE"/>
    <property type="match status" value="1"/>
</dbReference>
<feature type="domain" description="Amine oxidase" evidence="4">
    <location>
        <begin position="16"/>
        <end position="254"/>
    </location>
</feature>
<accession>A0A8J7LVY2</accession>
<dbReference type="RefSeq" id="WP_199384980.1">
    <property type="nucleotide sequence ID" value="NZ_JAEMHM010000012.1"/>
</dbReference>
<evidence type="ECO:0000256" key="3">
    <source>
        <dbReference type="ARBA" id="ARBA00040298"/>
    </source>
</evidence>
<dbReference type="InterPro" id="IPR036188">
    <property type="entry name" value="FAD/NAD-bd_sf"/>
</dbReference>